<dbReference type="SUPFAM" id="SSF52777">
    <property type="entry name" value="CoA-dependent acyltransferases"/>
    <property type="match status" value="1"/>
</dbReference>
<protein>
    <recommendedName>
        <fullName evidence="3">Condensation domain-containing protein</fullName>
    </recommendedName>
</protein>
<sequence length="116" mass="12918">MGLDDIVQHCTDWPAKSEFDSIVQHQNIEEQPEIQFAGETTKLQWFENSFAVCRQLFVFSHPRGNSLTITITGNTGILTDQCAEKLLVMLCDTISQLSDSLDTPLAACKLLLPTCT</sequence>
<reference evidence="1 2" key="1">
    <citation type="journal article" date="2010" name="Genome Biol.">
        <title>A first genome assembly of the barley fungal pathogen Pyrenophora teres f. teres.</title>
        <authorList>
            <person name="Ellwood S.R."/>
            <person name="Liu Z."/>
            <person name="Syme R.A."/>
            <person name="Lai Z."/>
            <person name="Hane J.K."/>
            <person name="Keiper F."/>
            <person name="Moffat C.S."/>
            <person name="Oliver R.P."/>
            <person name="Friesen T.L."/>
        </authorList>
    </citation>
    <scope>NUCLEOTIDE SEQUENCE [LARGE SCALE GENOMIC DNA]</scope>
    <source>
        <strain evidence="1 2">0-1</strain>
    </source>
</reference>
<gene>
    <name evidence="1" type="ORF">PTT_10866</name>
</gene>
<accession>E3RQ92</accession>
<dbReference type="Proteomes" id="UP000001067">
    <property type="component" value="Unassembled WGS sequence"/>
</dbReference>
<evidence type="ECO:0000313" key="1">
    <source>
        <dbReference type="EMBL" id="EFQ92107.1"/>
    </source>
</evidence>
<organism evidence="2">
    <name type="scientific">Pyrenophora teres f. teres (strain 0-1)</name>
    <name type="common">Barley net blotch fungus</name>
    <name type="synonym">Drechslera teres f. teres</name>
    <dbReference type="NCBI Taxonomy" id="861557"/>
    <lineage>
        <taxon>Eukaryota</taxon>
        <taxon>Fungi</taxon>
        <taxon>Dikarya</taxon>
        <taxon>Ascomycota</taxon>
        <taxon>Pezizomycotina</taxon>
        <taxon>Dothideomycetes</taxon>
        <taxon>Pleosporomycetidae</taxon>
        <taxon>Pleosporales</taxon>
        <taxon>Pleosporineae</taxon>
        <taxon>Pleosporaceae</taxon>
        <taxon>Pyrenophora</taxon>
    </lineage>
</organism>
<dbReference type="EMBL" id="GL534444">
    <property type="protein sequence ID" value="EFQ92107.1"/>
    <property type="molecule type" value="Genomic_DNA"/>
</dbReference>
<name>E3RQ92_PYRTT</name>
<keyword evidence="2" id="KW-1185">Reference proteome</keyword>
<evidence type="ECO:0000313" key="2">
    <source>
        <dbReference type="Proteomes" id="UP000001067"/>
    </source>
</evidence>
<dbReference type="AlphaFoldDB" id="E3RQ92"/>
<dbReference type="HOGENOM" id="CLU_2098083_0_0_1"/>
<evidence type="ECO:0008006" key="3">
    <source>
        <dbReference type="Google" id="ProtNLM"/>
    </source>
</evidence>
<proteinExistence type="predicted"/>
<dbReference type="KEGG" id="pte:PTT_10866"/>
<dbReference type="STRING" id="861557.E3RQ92"/>
<dbReference type="OrthoDB" id="3791627at2759"/>
<dbReference type="Gene3D" id="3.30.559.30">
    <property type="entry name" value="Nonribosomal peptide synthetase, condensation domain"/>
    <property type="match status" value="1"/>
</dbReference>